<dbReference type="EMBL" id="GL376632">
    <property type="status" value="NOT_ANNOTATED_CDS"/>
    <property type="molecule type" value="Genomic_DNA"/>
</dbReference>
<dbReference type="InParanoid" id="K3WWB1"/>
<proteinExistence type="predicted"/>
<dbReference type="AlphaFoldDB" id="K3WWB1"/>
<dbReference type="Gene3D" id="2.60.120.200">
    <property type="match status" value="1"/>
</dbReference>
<dbReference type="eggNOG" id="ENOG502SPUU">
    <property type="taxonomic scope" value="Eukaryota"/>
</dbReference>
<keyword evidence="2" id="KW-1185">Reference proteome</keyword>
<organism evidence="1 2">
    <name type="scientific">Globisporangium ultimum (strain ATCC 200006 / CBS 805.95 / DAOM BR144)</name>
    <name type="common">Pythium ultimum</name>
    <dbReference type="NCBI Taxonomy" id="431595"/>
    <lineage>
        <taxon>Eukaryota</taxon>
        <taxon>Sar</taxon>
        <taxon>Stramenopiles</taxon>
        <taxon>Oomycota</taxon>
        <taxon>Peronosporomycetes</taxon>
        <taxon>Pythiales</taxon>
        <taxon>Pythiaceae</taxon>
        <taxon>Globisporangium</taxon>
    </lineage>
</organism>
<reference evidence="1" key="3">
    <citation type="submission" date="2015-02" db="UniProtKB">
        <authorList>
            <consortium name="EnsemblProtists"/>
        </authorList>
    </citation>
    <scope>IDENTIFICATION</scope>
    <source>
        <strain evidence="1">DAOM BR144</strain>
    </source>
</reference>
<reference evidence="2" key="2">
    <citation type="submission" date="2010-04" db="EMBL/GenBank/DDBJ databases">
        <authorList>
            <person name="Buell R."/>
            <person name="Hamilton J."/>
            <person name="Hostetler J."/>
        </authorList>
    </citation>
    <scope>NUCLEOTIDE SEQUENCE [LARGE SCALE GENOMIC DNA]</scope>
    <source>
        <strain evidence="2">DAOM:BR144</strain>
    </source>
</reference>
<dbReference type="Proteomes" id="UP000019132">
    <property type="component" value="Unassembled WGS sequence"/>
</dbReference>
<sequence length="255" mass="28471">MATLDLLPVDAWSASVAECLTGWELLELARVSRWTWACFSQDHFWRDRVRRGAADAALNATTDNLHPALSAYTRAFSLRFQGHAVDPLEQKAIGRGSCAQLDSFQDTFVTQRWSFSFDMWFSLLKGVGPEDGVSTGRFAGGILLGGQSSPFDSQYWAHYHQQFVIVSSDRTLYCSVLDAKPEIATNLECGRWYHLALTFDVNESQQKVYLDGDLVSTLNGSLHSEWWNMHYAQVGTGCVTAGGHHFPKTDSFSTV</sequence>
<dbReference type="OMA" id="ISNSSWW"/>
<accession>K3WWB1</accession>
<dbReference type="VEuPathDB" id="FungiDB:PYU1_G009241"/>
<protein>
    <submittedName>
        <fullName evidence="1">Uncharacterized protein</fullName>
    </submittedName>
</protein>
<dbReference type="EnsemblProtists" id="PYU1_T009259">
    <property type="protein sequence ID" value="PYU1_T009259"/>
    <property type="gene ID" value="PYU1_G009241"/>
</dbReference>
<name>K3WWB1_GLOUD</name>
<dbReference type="SUPFAM" id="SSF49899">
    <property type="entry name" value="Concanavalin A-like lectins/glucanases"/>
    <property type="match status" value="1"/>
</dbReference>
<evidence type="ECO:0000313" key="1">
    <source>
        <dbReference type="EnsemblProtists" id="PYU1_T009259"/>
    </source>
</evidence>
<dbReference type="HOGENOM" id="CLU_067465_1_0_1"/>
<reference evidence="2" key="1">
    <citation type="journal article" date="2010" name="Genome Biol.">
        <title>Genome sequence of the necrotrophic plant pathogen Pythium ultimum reveals original pathogenicity mechanisms and effector repertoire.</title>
        <authorList>
            <person name="Levesque C.A."/>
            <person name="Brouwer H."/>
            <person name="Cano L."/>
            <person name="Hamilton J.P."/>
            <person name="Holt C."/>
            <person name="Huitema E."/>
            <person name="Raffaele S."/>
            <person name="Robideau G.P."/>
            <person name="Thines M."/>
            <person name="Win J."/>
            <person name="Zerillo M.M."/>
            <person name="Beakes G.W."/>
            <person name="Boore J.L."/>
            <person name="Busam D."/>
            <person name="Dumas B."/>
            <person name="Ferriera S."/>
            <person name="Fuerstenberg S.I."/>
            <person name="Gachon C.M."/>
            <person name="Gaulin E."/>
            <person name="Govers F."/>
            <person name="Grenville-Briggs L."/>
            <person name="Horner N."/>
            <person name="Hostetler J."/>
            <person name="Jiang R.H."/>
            <person name="Johnson J."/>
            <person name="Krajaejun T."/>
            <person name="Lin H."/>
            <person name="Meijer H.J."/>
            <person name="Moore B."/>
            <person name="Morris P."/>
            <person name="Phuntmart V."/>
            <person name="Puiu D."/>
            <person name="Shetty J."/>
            <person name="Stajich J.E."/>
            <person name="Tripathy S."/>
            <person name="Wawra S."/>
            <person name="van West P."/>
            <person name="Whitty B.R."/>
            <person name="Coutinho P.M."/>
            <person name="Henrissat B."/>
            <person name="Martin F."/>
            <person name="Thomas P.D."/>
            <person name="Tyler B.M."/>
            <person name="De Vries R.P."/>
            <person name="Kamoun S."/>
            <person name="Yandell M."/>
            <person name="Tisserat N."/>
            <person name="Buell C.R."/>
        </authorList>
    </citation>
    <scope>NUCLEOTIDE SEQUENCE</scope>
    <source>
        <strain evidence="2">DAOM:BR144</strain>
    </source>
</reference>
<evidence type="ECO:0000313" key="2">
    <source>
        <dbReference type="Proteomes" id="UP000019132"/>
    </source>
</evidence>
<dbReference type="InterPro" id="IPR013320">
    <property type="entry name" value="ConA-like_dom_sf"/>
</dbReference>